<keyword evidence="5" id="KW-0067">ATP-binding</keyword>
<dbReference type="Proteomes" id="UP000654370">
    <property type="component" value="Unassembled WGS sequence"/>
</dbReference>
<dbReference type="GO" id="GO:0003677">
    <property type="term" value="F:DNA binding"/>
    <property type="evidence" value="ECO:0007669"/>
    <property type="project" value="UniProtKB-KW"/>
</dbReference>
<dbReference type="EC" id="5.6.2.4" evidence="9"/>
<evidence type="ECO:0000256" key="3">
    <source>
        <dbReference type="ARBA" id="ARBA00022801"/>
    </source>
</evidence>
<keyword evidence="3" id="KW-0378">Hydrolase</keyword>
<comment type="catalytic activity">
    <reaction evidence="8">
        <text>Couples ATP hydrolysis with the unwinding of duplex DNA by translocating in the 3'-5' direction.</text>
        <dbReference type="EC" id="5.6.2.4"/>
    </reaction>
</comment>
<dbReference type="NCBIfam" id="TIGR00614">
    <property type="entry name" value="recQ_fam"/>
    <property type="match status" value="1"/>
</dbReference>
<dbReference type="SMART" id="SM00487">
    <property type="entry name" value="DEXDc"/>
    <property type="match status" value="1"/>
</dbReference>
<keyword evidence="2" id="KW-0547">Nucleotide-binding</keyword>
<dbReference type="PROSITE" id="PS51192">
    <property type="entry name" value="HELICASE_ATP_BIND_1"/>
    <property type="match status" value="1"/>
</dbReference>
<accession>A0A8H7UB22</accession>
<dbReference type="GO" id="GO:0009378">
    <property type="term" value="F:four-way junction helicase activity"/>
    <property type="evidence" value="ECO:0007669"/>
    <property type="project" value="TreeGrafter"/>
</dbReference>
<feature type="compositionally biased region" description="Polar residues" evidence="11">
    <location>
        <begin position="668"/>
        <end position="679"/>
    </location>
</feature>
<dbReference type="PANTHER" id="PTHR13710">
    <property type="entry name" value="DNA HELICASE RECQ FAMILY MEMBER"/>
    <property type="match status" value="1"/>
</dbReference>
<dbReference type="InterPro" id="IPR027417">
    <property type="entry name" value="P-loop_NTPase"/>
</dbReference>
<keyword evidence="4" id="KW-0347">Helicase</keyword>
<dbReference type="InterPro" id="IPR001650">
    <property type="entry name" value="Helicase_C-like"/>
</dbReference>
<evidence type="ECO:0000313" key="15">
    <source>
        <dbReference type="Proteomes" id="UP000654370"/>
    </source>
</evidence>
<dbReference type="GO" id="GO:0005524">
    <property type="term" value="F:ATP binding"/>
    <property type="evidence" value="ECO:0007669"/>
    <property type="project" value="UniProtKB-KW"/>
</dbReference>
<feature type="coiled-coil region" evidence="10">
    <location>
        <begin position="1"/>
        <end position="42"/>
    </location>
</feature>
<feature type="domain" description="Helicase ATP-binding" evidence="12">
    <location>
        <begin position="93"/>
        <end position="277"/>
    </location>
</feature>
<dbReference type="OrthoDB" id="10261556at2759"/>
<evidence type="ECO:0000256" key="8">
    <source>
        <dbReference type="ARBA" id="ARBA00034617"/>
    </source>
</evidence>
<dbReference type="CDD" id="cd18794">
    <property type="entry name" value="SF2_C_RecQ"/>
    <property type="match status" value="1"/>
</dbReference>
<evidence type="ECO:0000256" key="9">
    <source>
        <dbReference type="ARBA" id="ARBA00034808"/>
    </source>
</evidence>
<gene>
    <name evidence="14" type="ORF">INT43_001835</name>
</gene>
<dbReference type="InterPro" id="IPR002464">
    <property type="entry name" value="DNA/RNA_helicase_DEAH_CS"/>
</dbReference>
<feature type="domain" description="Helicase C-terminal" evidence="13">
    <location>
        <begin position="309"/>
        <end position="463"/>
    </location>
</feature>
<reference evidence="14" key="1">
    <citation type="submission" date="2020-12" db="EMBL/GenBank/DDBJ databases">
        <title>Metabolic potential, ecology and presence of endohyphal bacteria is reflected in genomic diversity of Mucoromycotina.</title>
        <authorList>
            <person name="Muszewska A."/>
            <person name="Okrasinska A."/>
            <person name="Steczkiewicz K."/>
            <person name="Drgas O."/>
            <person name="Orlowska M."/>
            <person name="Perlinska-Lenart U."/>
            <person name="Aleksandrzak-Piekarczyk T."/>
            <person name="Szatraj K."/>
            <person name="Zielenkiewicz U."/>
            <person name="Pilsyk S."/>
            <person name="Malc E."/>
            <person name="Mieczkowski P."/>
            <person name="Kruszewska J.S."/>
            <person name="Biernat P."/>
            <person name="Pawlowska J."/>
        </authorList>
    </citation>
    <scope>NUCLEOTIDE SEQUENCE</scope>
    <source>
        <strain evidence="14">WA0000067209</strain>
    </source>
</reference>
<keyword evidence="15" id="KW-1185">Reference proteome</keyword>
<dbReference type="GO" id="GO:0000724">
    <property type="term" value="P:double-strand break repair via homologous recombination"/>
    <property type="evidence" value="ECO:0007669"/>
    <property type="project" value="TreeGrafter"/>
</dbReference>
<dbReference type="InterPro" id="IPR014001">
    <property type="entry name" value="Helicase_ATP-bd"/>
</dbReference>
<keyword evidence="10" id="KW-0175">Coiled coil</keyword>
<comment type="similarity">
    <text evidence="1">Belongs to the helicase family. RecQ subfamily.</text>
</comment>
<dbReference type="GO" id="GO:0016787">
    <property type="term" value="F:hydrolase activity"/>
    <property type="evidence" value="ECO:0007669"/>
    <property type="project" value="UniProtKB-KW"/>
</dbReference>
<evidence type="ECO:0000256" key="4">
    <source>
        <dbReference type="ARBA" id="ARBA00022806"/>
    </source>
</evidence>
<evidence type="ECO:0000256" key="1">
    <source>
        <dbReference type="ARBA" id="ARBA00005446"/>
    </source>
</evidence>
<evidence type="ECO:0000259" key="13">
    <source>
        <dbReference type="PROSITE" id="PS51194"/>
    </source>
</evidence>
<keyword evidence="6" id="KW-0238">DNA-binding</keyword>
<dbReference type="Pfam" id="PF00271">
    <property type="entry name" value="Helicase_C"/>
    <property type="match status" value="1"/>
</dbReference>
<comment type="caution">
    <text evidence="14">The sequence shown here is derived from an EMBL/GenBank/DDBJ whole genome shotgun (WGS) entry which is preliminary data.</text>
</comment>
<dbReference type="InterPro" id="IPR004589">
    <property type="entry name" value="DNA_helicase_ATP-dep_RecQ"/>
</dbReference>
<evidence type="ECO:0000256" key="11">
    <source>
        <dbReference type="SAM" id="MobiDB-lite"/>
    </source>
</evidence>
<dbReference type="PROSITE" id="PS00690">
    <property type="entry name" value="DEAH_ATP_HELICASE"/>
    <property type="match status" value="1"/>
</dbReference>
<evidence type="ECO:0000259" key="12">
    <source>
        <dbReference type="PROSITE" id="PS51192"/>
    </source>
</evidence>
<proteinExistence type="inferred from homology"/>
<dbReference type="SMART" id="SM00490">
    <property type="entry name" value="HELICc"/>
    <property type="match status" value="1"/>
</dbReference>
<organism evidence="14 15">
    <name type="scientific">Mortierella isabellina</name>
    <name type="common">Filamentous fungus</name>
    <name type="synonym">Umbelopsis isabellina</name>
    <dbReference type="NCBI Taxonomy" id="91625"/>
    <lineage>
        <taxon>Eukaryota</taxon>
        <taxon>Fungi</taxon>
        <taxon>Fungi incertae sedis</taxon>
        <taxon>Mucoromycota</taxon>
        <taxon>Mucoromycotina</taxon>
        <taxon>Umbelopsidomycetes</taxon>
        <taxon>Umbelopsidales</taxon>
        <taxon>Umbelopsidaceae</taxon>
        <taxon>Umbelopsis</taxon>
    </lineage>
</organism>
<evidence type="ECO:0000256" key="2">
    <source>
        <dbReference type="ARBA" id="ARBA00022741"/>
    </source>
</evidence>
<feature type="region of interest" description="Disordered" evidence="11">
    <location>
        <begin position="646"/>
        <end position="681"/>
    </location>
</feature>
<dbReference type="SUPFAM" id="SSF52540">
    <property type="entry name" value="P-loop containing nucleoside triphosphate hydrolases"/>
    <property type="match status" value="1"/>
</dbReference>
<keyword evidence="7" id="KW-0413">Isomerase</keyword>
<evidence type="ECO:0000313" key="14">
    <source>
        <dbReference type="EMBL" id="KAG2178986.1"/>
    </source>
</evidence>
<dbReference type="Gene3D" id="1.10.10.10">
    <property type="entry name" value="Winged helix-like DNA-binding domain superfamily/Winged helix DNA-binding domain"/>
    <property type="match status" value="1"/>
</dbReference>
<evidence type="ECO:0000256" key="7">
    <source>
        <dbReference type="ARBA" id="ARBA00023235"/>
    </source>
</evidence>
<evidence type="ECO:0000256" key="5">
    <source>
        <dbReference type="ARBA" id="ARBA00022840"/>
    </source>
</evidence>
<protein>
    <recommendedName>
        <fullName evidence="9">DNA 3'-5' helicase</fullName>
        <ecNumber evidence="9">5.6.2.4</ecNumber>
    </recommendedName>
</protein>
<dbReference type="InterPro" id="IPR036388">
    <property type="entry name" value="WH-like_DNA-bd_sf"/>
</dbReference>
<dbReference type="GO" id="GO:0005694">
    <property type="term" value="C:chromosome"/>
    <property type="evidence" value="ECO:0007669"/>
    <property type="project" value="TreeGrafter"/>
</dbReference>
<dbReference type="Pfam" id="PF00270">
    <property type="entry name" value="DEAD"/>
    <property type="match status" value="1"/>
</dbReference>
<dbReference type="AlphaFoldDB" id="A0A8H7UB22"/>
<evidence type="ECO:0000256" key="6">
    <source>
        <dbReference type="ARBA" id="ARBA00023125"/>
    </source>
</evidence>
<sequence length="717" mass="81020">MSNLQAQLEDVEHQVDLVDIEISMLEEKKSKLLSRLQELRTKLGESTKAAPKPQVGLPNYDTTSFSWHSKLVEYSQKHFNIHSFRPLQLPIINAALDRKRDLFVVLPTGGGKSLCYQLPALLEDGLTLVISPLISLIRDQCYHLEEAGVKAAYIIGASTKEEVNQVQDDMTKNVLKLLYVTPEKIAKSKRFMTKLGKLYENGNLARIVIDEAHCCSVVGHDFRQVKFDHPKDCKPDYKKLNVLRTVFPQTPIMALTATCSATVMNDVMNILGMRNPSDPINGALVFSAPLHRPNLRYRVLPKAEKHEDVIKGMVKWIQKHHSGSSGIVYCLSKKDTHAVCESIIQESQGRIKCGVYHADLFEDDKEEIHTLWRENKLHVIVATIAFGLGINHPNCRFIIHHSMSKSVEGYYQESGRAGRDGLPADCIALYRGQDATRLTTLVVGDLNGKENVYEMVRYAQDYRTCRKIFFESYFSNDPTVSLSQYSGRLLNTTSMDQPCNVCDNCLRRHQGESIIKKDITMETMTAVKIAHATRKNTDDRITMIKMINYMRGRGHKKAGLESLFKSEDVQSTKGKWTDAELEMILMRLLIDGYLWEDFHFTPYSSISYLKPGPIAKQILPLKKGDIDQSDGHGQVIKIEMDFLVDEDTDDNQRPKKRSKTKTKPSAAESSHTSNENNAISVGEGIEIDLSVFSDMSDWEDSDNPSSKKATEIIDLDD</sequence>
<name>A0A8H7UB22_MORIS</name>
<dbReference type="EMBL" id="JAEPQZ010000007">
    <property type="protein sequence ID" value="KAG2178986.1"/>
    <property type="molecule type" value="Genomic_DNA"/>
</dbReference>
<dbReference type="FunFam" id="3.40.50.300:FF:001389">
    <property type="entry name" value="ATP-dependent DNA helicase RecQ"/>
    <property type="match status" value="1"/>
</dbReference>
<dbReference type="Gene3D" id="3.40.50.300">
    <property type="entry name" value="P-loop containing nucleotide triphosphate hydrolases"/>
    <property type="match status" value="2"/>
</dbReference>
<dbReference type="GO" id="GO:0005737">
    <property type="term" value="C:cytoplasm"/>
    <property type="evidence" value="ECO:0007669"/>
    <property type="project" value="TreeGrafter"/>
</dbReference>
<dbReference type="GO" id="GO:0043138">
    <property type="term" value="F:3'-5' DNA helicase activity"/>
    <property type="evidence" value="ECO:0007669"/>
    <property type="project" value="UniProtKB-EC"/>
</dbReference>
<dbReference type="PANTHER" id="PTHR13710:SF105">
    <property type="entry name" value="ATP-DEPENDENT DNA HELICASE Q1"/>
    <property type="match status" value="1"/>
</dbReference>
<dbReference type="PROSITE" id="PS51194">
    <property type="entry name" value="HELICASE_CTER"/>
    <property type="match status" value="1"/>
</dbReference>
<evidence type="ECO:0000256" key="10">
    <source>
        <dbReference type="SAM" id="Coils"/>
    </source>
</evidence>
<dbReference type="InterPro" id="IPR011545">
    <property type="entry name" value="DEAD/DEAH_box_helicase_dom"/>
</dbReference>
<feature type="region of interest" description="Disordered" evidence="11">
    <location>
        <begin position="693"/>
        <end position="717"/>
    </location>
</feature>